<evidence type="ECO:0000256" key="3">
    <source>
        <dbReference type="ARBA" id="ARBA00023306"/>
    </source>
</evidence>
<organism evidence="8 9">
    <name type="scientific">Dermatophagoides pteronyssinus</name>
    <name type="common">European house dust mite</name>
    <dbReference type="NCBI Taxonomy" id="6956"/>
    <lineage>
        <taxon>Eukaryota</taxon>
        <taxon>Metazoa</taxon>
        <taxon>Ecdysozoa</taxon>
        <taxon>Arthropoda</taxon>
        <taxon>Chelicerata</taxon>
        <taxon>Arachnida</taxon>
        <taxon>Acari</taxon>
        <taxon>Acariformes</taxon>
        <taxon>Sarcoptiformes</taxon>
        <taxon>Astigmata</taxon>
        <taxon>Psoroptidia</taxon>
        <taxon>Analgoidea</taxon>
        <taxon>Pyroglyphidae</taxon>
        <taxon>Dermatophagoidinae</taxon>
        <taxon>Dermatophagoides</taxon>
    </lineage>
</organism>
<dbReference type="SUPFAM" id="SSF47954">
    <property type="entry name" value="Cyclin-like"/>
    <property type="match status" value="2"/>
</dbReference>
<dbReference type="OMA" id="NISHNIA"/>
<keyword evidence="2 4" id="KW-0195">Cyclin</keyword>
<proteinExistence type="inferred from homology"/>
<keyword evidence="8" id="KW-1185">Reference proteome</keyword>
<feature type="domain" description="Cyclin C-terminal" evidence="7">
    <location>
        <begin position="323"/>
        <end position="438"/>
    </location>
</feature>
<evidence type="ECO:0000313" key="8">
    <source>
        <dbReference type="Proteomes" id="UP000515146"/>
    </source>
</evidence>
<evidence type="ECO:0000259" key="7">
    <source>
        <dbReference type="SMART" id="SM01332"/>
    </source>
</evidence>
<keyword evidence="1" id="KW-0132">Cell division</keyword>
<dbReference type="GO" id="GO:0016538">
    <property type="term" value="F:cyclin-dependent protein serine/threonine kinase regulator activity"/>
    <property type="evidence" value="ECO:0007669"/>
    <property type="project" value="InterPro"/>
</dbReference>
<dbReference type="AlphaFoldDB" id="A0A6P6YID6"/>
<dbReference type="InterPro" id="IPR006671">
    <property type="entry name" value="Cyclin_N"/>
</dbReference>
<dbReference type="InterPro" id="IPR004367">
    <property type="entry name" value="Cyclin_C-dom"/>
</dbReference>
<comment type="similarity">
    <text evidence="4">Belongs to the cyclin family.</text>
</comment>
<feature type="domain" description="Cyclin-like" evidence="6">
    <location>
        <begin position="327"/>
        <end position="407"/>
    </location>
</feature>
<keyword evidence="3" id="KW-0131">Cell cycle</keyword>
<reference evidence="9 10" key="1">
    <citation type="submission" date="2025-04" db="UniProtKB">
        <authorList>
            <consortium name="RefSeq"/>
        </authorList>
    </citation>
    <scope>IDENTIFICATION</scope>
    <source>
        <strain evidence="9 10">Airmid</strain>
    </source>
</reference>
<evidence type="ECO:0000259" key="6">
    <source>
        <dbReference type="SMART" id="SM00385"/>
    </source>
</evidence>
<dbReference type="FunFam" id="1.10.472.10:FF:000001">
    <property type="entry name" value="G2/mitotic-specific cyclin"/>
    <property type="match status" value="1"/>
</dbReference>
<dbReference type="Pfam" id="PF02984">
    <property type="entry name" value="Cyclin_C"/>
    <property type="match status" value="1"/>
</dbReference>
<dbReference type="SMART" id="SM01332">
    <property type="entry name" value="Cyclin_C"/>
    <property type="match status" value="1"/>
</dbReference>
<feature type="region of interest" description="Disordered" evidence="5">
    <location>
        <begin position="31"/>
        <end position="53"/>
    </location>
</feature>
<feature type="compositionally biased region" description="Basic and acidic residues" evidence="5">
    <location>
        <begin position="35"/>
        <end position="45"/>
    </location>
</feature>
<dbReference type="InterPro" id="IPR048258">
    <property type="entry name" value="Cyclins_cyclin-box"/>
</dbReference>
<dbReference type="GO" id="GO:0044772">
    <property type="term" value="P:mitotic cell cycle phase transition"/>
    <property type="evidence" value="ECO:0007669"/>
    <property type="project" value="InterPro"/>
</dbReference>
<feature type="compositionally biased region" description="Polar residues" evidence="5">
    <location>
        <begin position="129"/>
        <end position="149"/>
    </location>
</feature>
<dbReference type="RefSeq" id="XP_027205308.1">
    <property type="nucleotide sequence ID" value="XM_027349507.1"/>
</dbReference>
<evidence type="ECO:0000313" key="10">
    <source>
        <dbReference type="RefSeq" id="XP_027205309.1"/>
    </source>
</evidence>
<feature type="region of interest" description="Disordered" evidence="5">
    <location>
        <begin position="129"/>
        <end position="167"/>
    </location>
</feature>
<sequence length="441" mass="51204">MEAQKRPLAANVVNIRCGGVVGQMDGLLKNSLPKNDPKLLKRGRDSPPNLLQKKKKNFGVAGGAAIKNDENAYDPTRTIETKIKNIKISQKNDLPLKPLMINNNNKKQQNEVAKNLPIKAVKNRNAIGQKSSTAATTKPNVQKQQQPSKTVADDDKKHRIDPKDYYEPPKNLPADIIDYDRTQLENINSEPIYAFEIFEYLREKEQTTRCVKYMHQQKEISSRMRTILIDWLVEVQQTFELNHETLYHAIKIMDHFLMLSQIKRTRLQLLGIVSMFIAAKCDERIYPIIEDFLYITDNSYVRDDIIKMEIEILQVLQFNLNYPLSYSFLRRFARVSSQTLETLTLSRFILETSLMDYTFIDELDSKMAAASLLLALRMKHLQWNKTLDFYTGYREQDLIELAKRLNQLIKPVNNRQQESIRNKYSDSVFFGVANIRPLDDI</sequence>
<dbReference type="InterPro" id="IPR013763">
    <property type="entry name" value="Cyclin-like_dom"/>
</dbReference>
<evidence type="ECO:0000256" key="2">
    <source>
        <dbReference type="ARBA" id="ARBA00023127"/>
    </source>
</evidence>
<name>A0A6P6YID6_DERPT</name>
<evidence type="ECO:0000256" key="4">
    <source>
        <dbReference type="RuleBase" id="RU000383"/>
    </source>
</evidence>
<feature type="domain" description="Cyclin-like" evidence="6">
    <location>
        <begin position="230"/>
        <end position="314"/>
    </location>
</feature>
<dbReference type="Pfam" id="PF00134">
    <property type="entry name" value="Cyclin_N"/>
    <property type="match status" value="1"/>
</dbReference>
<dbReference type="Gene3D" id="1.10.472.10">
    <property type="entry name" value="Cyclin-like"/>
    <property type="match status" value="2"/>
</dbReference>
<evidence type="ECO:0000313" key="9">
    <source>
        <dbReference type="RefSeq" id="XP_027205308.1"/>
    </source>
</evidence>
<dbReference type="InterPro" id="IPR039361">
    <property type="entry name" value="Cyclin"/>
</dbReference>
<dbReference type="OrthoDB" id="5590282at2759"/>
<evidence type="ECO:0000256" key="5">
    <source>
        <dbReference type="SAM" id="MobiDB-lite"/>
    </source>
</evidence>
<dbReference type="PANTHER" id="PTHR10177">
    <property type="entry name" value="CYCLINS"/>
    <property type="match status" value="1"/>
</dbReference>
<feature type="compositionally biased region" description="Basic and acidic residues" evidence="5">
    <location>
        <begin position="151"/>
        <end position="167"/>
    </location>
</feature>
<dbReference type="PIRSF" id="PIRSF001771">
    <property type="entry name" value="Cyclin_A_B_D_E"/>
    <property type="match status" value="1"/>
</dbReference>
<dbReference type="SMART" id="SM00385">
    <property type="entry name" value="CYCLIN"/>
    <property type="match status" value="2"/>
</dbReference>
<accession>A0A6P6YID6</accession>
<dbReference type="Proteomes" id="UP000515146">
    <property type="component" value="Unplaced"/>
</dbReference>
<dbReference type="GeneID" id="113798923"/>
<protein>
    <submittedName>
        <fullName evidence="9 10">G2/mitotic-specific cyclin-B3-like isoform X1</fullName>
    </submittedName>
</protein>
<gene>
    <name evidence="9 10" type="primary">LOC113798923</name>
</gene>
<dbReference type="InterPro" id="IPR036915">
    <property type="entry name" value="Cyclin-like_sf"/>
</dbReference>
<dbReference type="KEGG" id="dpte:113798923"/>
<dbReference type="GO" id="GO:0051301">
    <property type="term" value="P:cell division"/>
    <property type="evidence" value="ECO:0007669"/>
    <property type="project" value="UniProtKB-KW"/>
</dbReference>
<dbReference type="InterPro" id="IPR046965">
    <property type="entry name" value="Cyclin_A/B-like"/>
</dbReference>
<dbReference type="PROSITE" id="PS00292">
    <property type="entry name" value="CYCLINS"/>
    <property type="match status" value="1"/>
</dbReference>
<dbReference type="RefSeq" id="XP_027205309.1">
    <property type="nucleotide sequence ID" value="XM_027349508.1"/>
</dbReference>
<evidence type="ECO:0000256" key="1">
    <source>
        <dbReference type="ARBA" id="ARBA00022618"/>
    </source>
</evidence>